<evidence type="ECO:0000313" key="10">
    <source>
        <dbReference type="Proteomes" id="UP000259762"/>
    </source>
</evidence>
<keyword evidence="4 6" id="KW-0067">ATP-binding</keyword>
<dbReference type="GO" id="GO:0005524">
    <property type="term" value="F:ATP binding"/>
    <property type="evidence" value="ECO:0007669"/>
    <property type="project" value="UniProtKB-UniRule"/>
</dbReference>
<comment type="similarity">
    <text evidence="1 6">In the C-terminal section; belongs to the NAD synthetase family.</text>
</comment>
<evidence type="ECO:0000256" key="3">
    <source>
        <dbReference type="ARBA" id="ARBA00022741"/>
    </source>
</evidence>
<dbReference type="InterPro" id="IPR014729">
    <property type="entry name" value="Rossmann-like_a/b/a_fold"/>
</dbReference>
<evidence type="ECO:0000256" key="4">
    <source>
        <dbReference type="ARBA" id="ARBA00022840"/>
    </source>
</evidence>
<dbReference type="Pfam" id="PF02540">
    <property type="entry name" value="NAD_synthase"/>
    <property type="match status" value="1"/>
</dbReference>
<evidence type="ECO:0000313" key="9">
    <source>
        <dbReference type="EMBL" id="ASI47559.1"/>
    </source>
</evidence>
<accession>A0A2Z2LI39</accession>
<evidence type="ECO:0000256" key="7">
    <source>
        <dbReference type="RuleBase" id="RU003811"/>
    </source>
</evidence>
<comment type="similarity">
    <text evidence="7">Belongs to the NAD synthetase family.</text>
</comment>
<dbReference type="PANTHER" id="PTHR23090">
    <property type="entry name" value="NH 3 /GLUTAMINE-DEPENDENT NAD + SYNTHETASE"/>
    <property type="match status" value="1"/>
</dbReference>
<reference evidence="9 10" key="2">
    <citation type="journal article" date="2019" name="BMC Genomics">
        <title>The Anaplasma ovis genome reveals a high proportion of pseudogenes.</title>
        <authorList>
            <person name="Liu Z."/>
            <person name="Peasley A.M."/>
            <person name="Yang J."/>
            <person name="Li Y."/>
            <person name="Guan G."/>
            <person name="Luo J."/>
            <person name="Yin H."/>
            <person name="Brayton K.A."/>
        </authorList>
    </citation>
    <scope>NUCLEOTIDE SEQUENCE [LARGE SCALE GENOMIC DNA]</scope>
    <source>
        <strain evidence="9 10">Haibei</strain>
    </source>
</reference>
<dbReference type="InterPro" id="IPR003694">
    <property type="entry name" value="NAD_synthase"/>
</dbReference>
<gene>
    <name evidence="9" type="primary">nadE</name>
    <name evidence="9" type="ORF">AOV_01370</name>
</gene>
<keyword evidence="10" id="KW-1185">Reference proteome</keyword>
<dbReference type="Gene3D" id="3.40.50.620">
    <property type="entry name" value="HUPs"/>
    <property type="match status" value="1"/>
</dbReference>
<dbReference type="RefSeq" id="WP_075138833.1">
    <property type="nucleotide sequence ID" value="NZ_CP015994.1"/>
</dbReference>
<evidence type="ECO:0000256" key="2">
    <source>
        <dbReference type="ARBA" id="ARBA00022598"/>
    </source>
</evidence>
<evidence type="ECO:0000259" key="8">
    <source>
        <dbReference type="Pfam" id="PF02540"/>
    </source>
</evidence>
<organism evidence="9 10">
    <name type="scientific">Anaplasma ovis str. Haibei</name>
    <dbReference type="NCBI Taxonomy" id="1248439"/>
    <lineage>
        <taxon>Bacteria</taxon>
        <taxon>Pseudomonadati</taxon>
        <taxon>Pseudomonadota</taxon>
        <taxon>Alphaproteobacteria</taxon>
        <taxon>Rickettsiales</taxon>
        <taxon>Anaplasmataceae</taxon>
        <taxon>Anaplasma</taxon>
    </lineage>
</organism>
<dbReference type="Proteomes" id="UP000259762">
    <property type="component" value="Chromosome"/>
</dbReference>
<dbReference type="CDD" id="cd00553">
    <property type="entry name" value="NAD_synthase"/>
    <property type="match status" value="1"/>
</dbReference>
<sequence>MADIFIAQLNYNTKNVHGNFEKILAGYEKASSSGASVMLLSRCAMSGYLDRAPVLLGEFVALCRKYIEDLALHTLHKETCIIIGSVEQKDAQPCEVIYLLSNGTVQTLMHIPKYLCDTQSCTTFRVNGLEAALLIEGNSEDVTISSGVDLLILMGQSIHGWPDVLSYCMKLSGKFGAQLAYVNLLGGYESQVFPGGSLVCDDAKVCLCALWSEEQNVMHPHVARNDIGEPPISEERDYQNLMLALRDYTHKNGFAGVTLGMSGGIDSALVAAIAADALGPQYVHTFMLPTRYTTPSSVKDAEKCALNLGANHAVVSIEGIYSAALEVLHALPGSRASGVAEENMQARIRGMSLMAASNKMGLLLLATGNKSESLAGYMTLYGDTCGGFAPIKDVYKTRVYELTEWRNSNIPRGSLCQKMNVIPEEIIRKAPSAELRPDQKDQDTLPEYSDLDSVLHALVDVGQTQEEAIRSGLSRDLVESVVNLVQKSSFKLQQVPCGPAISRPYSENTSKK</sequence>
<dbReference type="PIRSF" id="PIRSF006630">
    <property type="entry name" value="NADS_GAT"/>
    <property type="match status" value="1"/>
</dbReference>
<evidence type="ECO:0000256" key="1">
    <source>
        <dbReference type="ARBA" id="ARBA00007145"/>
    </source>
</evidence>
<dbReference type="EC" id="6.3.5.1" evidence="6"/>
<dbReference type="OrthoDB" id="9760188at2"/>
<dbReference type="SUPFAM" id="SSF56317">
    <property type="entry name" value="Carbon-nitrogen hydrolase"/>
    <property type="match status" value="1"/>
</dbReference>
<dbReference type="PANTHER" id="PTHR23090:SF9">
    <property type="entry name" value="GLUTAMINE-DEPENDENT NAD(+) SYNTHETASE"/>
    <property type="match status" value="1"/>
</dbReference>
<dbReference type="AlphaFoldDB" id="A0A2Z2LI39"/>
<reference evidence="10" key="1">
    <citation type="submission" date="2018-06" db="EMBL/GenBank/DDBJ databases">
        <title>The Anaplasma ovis genome reveals a high proportion of pseudogenes.</title>
        <authorList>
            <person name="Liu Z."/>
            <person name="Peasley A.M."/>
            <person name="Yang J."/>
            <person name="Li Y."/>
            <person name="Guan G."/>
            <person name="Luo J."/>
            <person name="Yin H."/>
            <person name="Brayton K.A."/>
        </authorList>
    </citation>
    <scope>NUCLEOTIDE SEQUENCE [LARGE SCALE GENOMIC DNA]</scope>
    <source>
        <strain evidence="10">Haibei</strain>
    </source>
</reference>
<dbReference type="SUPFAM" id="SSF52402">
    <property type="entry name" value="Adenine nucleotide alpha hydrolases-like"/>
    <property type="match status" value="1"/>
</dbReference>
<comment type="pathway">
    <text evidence="6">Cofactor biosynthesis; NAD(+) biosynthesis; NAD(+) from deamido-NAD(+) (L-Gln route): step 1/1.</text>
</comment>
<dbReference type="GO" id="GO:0009435">
    <property type="term" value="P:NAD+ biosynthetic process"/>
    <property type="evidence" value="ECO:0007669"/>
    <property type="project" value="UniProtKB-UniRule"/>
</dbReference>
<dbReference type="FunFam" id="3.40.50.620:FF:000106">
    <property type="entry name" value="Glutamine-dependent NAD(+) synthetase"/>
    <property type="match status" value="1"/>
</dbReference>
<feature type="domain" description="NAD/GMP synthase" evidence="8">
    <location>
        <begin position="239"/>
        <end position="494"/>
    </location>
</feature>
<dbReference type="Gene3D" id="3.60.110.10">
    <property type="entry name" value="Carbon-nitrogen hydrolase"/>
    <property type="match status" value="1"/>
</dbReference>
<dbReference type="NCBIfam" id="TIGR00552">
    <property type="entry name" value="nadE"/>
    <property type="match status" value="1"/>
</dbReference>
<name>A0A2Z2LI39_9RICK</name>
<dbReference type="GO" id="GO:0003952">
    <property type="term" value="F:NAD+ synthase (glutamine-hydrolyzing) activity"/>
    <property type="evidence" value="ECO:0007669"/>
    <property type="project" value="UniProtKB-UniRule"/>
</dbReference>
<keyword evidence="2 6" id="KW-0436">Ligase</keyword>
<dbReference type="InterPro" id="IPR036526">
    <property type="entry name" value="C-N_Hydrolase_sf"/>
</dbReference>
<protein>
    <recommendedName>
        <fullName evidence="6">Glutamine-dependent NAD(+) synthetase</fullName>
        <ecNumber evidence="6">6.3.5.1</ecNumber>
    </recommendedName>
    <alternativeName>
        <fullName evidence="6">NAD(+) synthase [glutamine-hydrolyzing]</fullName>
    </alternativeName>
</protein>
<dbReference type="InterPro" id="IPR022310">
    <property type="entry name" value="NAD/GMP_synthase"/>
</dbReference>
<dbReference type="KEGG" id="aoh:AOV_01370"/>
<proteinExistence type="inferred from homology"/>
<evidence type="ECO:0000256" key="5">
    <source>
        <dbReference type="ARBA" id="ARBA00023027"/>
    </source>
</evidence>
<dbReference type="EMBL" id="CP015994">
    <property type="protein sequence ID" value="ASI47559.1"/>
    <property type="molecule type" value="Genomic_DNA"/>
</dbReference>
<keyword evidence="3 6" id="KW-0547">Nucleotide-binding</keyword>
<keyword evidence="5 6" id="KW-0520">NAD</keyword>
<dbReference type="GO" id="GO:0005737">
    <property type="term" value="C:cytoplasm"/>
    <property type="evidence" value="ECO:0007669"/>
    <property type="project" value="InterPro"/>
</dbReference>
<dbReference type="UniPathway" id="UPA00253">
    <property type="reaction ID" value="UER00334"/>
</dbReference>
<comment type="catalytic activity">
    <reaction evidence="6">
        <text>deamido-NAD(+) + L-glutamine + ATP + H2O = L-glutamate + AMP + diphosphate + NAD(+) + H(+)</text>
        <dbReference type="Rhea" id="RHEA:24384"/>
        <dbReference type="ChEBI" id="CHEBI:15377"/>
        <dbReference type="ChEBI" id="CHEBI:15378"/>
        <dbReference type="ChEBI" id="CHEBI:29985"/>
        <dbReference type="ChEBI" id="CHEBI:30616"/>
        <dbReference type="ChEBI" id="CHEBI:33019"/>
        <dbReference type="ChEBI" id="CHEBI:57540"/>
        <dbReference type="ChEBI" id="CHEBI:58359"/>
        <dbReference type="ChEBI" id="CHEBI:58437"/>
        <dbReference type="ChEBI" id="CHEBI:456215"/>
        <dbReference type="EC" id="6.3.5.1"/>
    </reaction>
</comment>
<evidence type="ECO:0000256" key="6">
    <source>
        <dbReference type="PIRNR" id="PIRNR006630"/>
    </source>
</evidence>
<dbReference type="GO" id="GO:0004359">
    <property type="term" value="F:glutaminase activity"/>
    <property type="evidence" value="ECO:0007669"/>
    <property type="project" value="InterPro"/>
</dbReference>
<dbReference type="InterPro" id="IPR014445">
    <property type="entry name" value="Gln-dep_NAD_synthase"/>
</dbReference>